<dbReference type="SMART" id="SM00948">
    <property type="entry name" value="Proteasome_A_N"/>
    <property type="match status" value="1"/>
</dbReference>
<evidence type="ECO:0000256" key="3">
    <source>
        <dbReference type="ARBA" id="ARBA00022490"/>
    </source>
</evidence>
<feature type="region of interest" description="Disordered" evidence="7">
    <location>
        <begin position="260"/>
        <end position="307"/>
    </location>
</feature>
<dbReference type="InterPro" id="IPR050115">
    <property type="entry name" value="Proteasome_alpha"/>
</dbReference>
<accession>A0AAX4PIM4</accession>
<evidence type="ECO:0000259" key="8">
    <source>
        <dbReference type="PROSITE" id="PS00388"/>
    </source>
</evidence>
<protein>
    <submittedName>
        <fullName evidence="9">Subunit alpha type-1 of proteasome</fullName>
    </submittedName>
</protein>
<dbReference type="Gene3D" id="3.60.20.10">
    <property type="entry name" value="Glutamine Phosphoribosylpyrophosphate, subunit 1, domain 1"/>
    <property type="match status" value="1"/>
</dbReference>
<organism evidence="9 10">
    <name type="scientific">Chloropicon roscoffensis</name>
    <dbReference type="NCBI Taxonomy" id="1461544"/>
    <lineage>
        <taxon>Eukaryota</taxon>
        <taxon>Viridiplantae</taxon>
        <taxon>Chlorophyta</taxon>
        <taxon>Chloropicophyceae</taxon>
        <taxon>Chloropicales</taxon>
        <taxon>Chloropicaceae</taxon>
        <taxon>Chloropicon</taxon>
    </lineage>
</organism>
<dbReference type="PROSITE" id="PS51475">
    <property type="entry name" value="PROTEASOME_ALPHA_2"/>
    <property type="match status" value="1"/>
</dbReference>
<dbReference type="InterPro" id="IPR035144">
    <property type="entry name" value="Proteasome_alpha1"/>
</dbReference>
<name>A0AAX4PIM4_9CHLO</name>
<dbReference type="InterPro" id="IPR029055">
    <property type="entry name" value="Ntn_hydrolases_N"/>
</dbReference>
<dbReference type="Pfam" id="PF10584">
    <property type="entry name" value="Proteasome_A_N"/>
    <property type="match status" value="1"/>
</dbReference>
<sequence length="307" mass="33287">MFRNQYDTDVTTWSPQGRIFQVEYAMEAVKQGGCAVGIRNKTHAVIAALKLSQDADLSSYQKKVFKIDNHVGIAVSGLIADGRILCRYMRNECLNHKFVYESPLPVSRLIRDVADRHQVATARSWKRPFGVGLLCIGHDQTGPHLFQTCPSGNYWEYYAIAMGSRSQASKTYLEKKLEDFESCDLDALVKHALRALEESCGTRKKDDKDGKLTKDNCTVALVGEGNPLLVLDGEDVAQYVDAIHAEQEEQAVAATAAAAAEMSIDGSQGRDATADMPDAPTGGAEEGAAAAGEDAPASEGQQPMEEG</sequence>
<keyword evidence="3" id="KW-0963">Cytoplasm</keyword>
<evidence type="ECO:0000256" key="2">
    <source>
        <dbReference type="ARBA" id="ARBA00004496"/>
    </source>
</evidence>
<proteinExistence type="inferred from homology"/>
<evidence type="ECO:0000256" key="7">
    <source>
        <dbReference type="SAM" id="MobiDB-lite"/>
    </source>
</evidence>
<evidence type="ECO:0000256" key="1">
    <source>
        <dbReference type="ARBA" id="ARBA00004123"/>
    </source>
</evidence>
<dbReference type="Proteomes" id="UP001472866">
    <property type="component" value="Chromosome 14"/>
</dbReference>
<keyword evidence="5" id="KW-0539">Nucleus</keyword>
<dbReference type="GO" id="GO:0005737">
    <property type="term" value="C:cytoplasm"/>
    <property type="evidence" value="ECO:0007669"/>
    <property type="project" value="UniProtKB-SubCell"/>
</dbReference>
<dbReference type="FunFam" id="3.60.20.10:FF:000016">
    <property type="entry name" value="Proteasome subunit alpha type-6"/>
    <property type="match status" value="1"/>
</dbReference>
<feature type="compositionally biased region" description="Low complexity" evidence="7">
    <location>
        <begin position="277"/>
        <end position="297"/>
    </location>
</feature>
<dbReference type="EMBL" id="CP151514">
    <property type="protein sequence ID" value="WZN66164.1"/>
    <property type="molecule type" value="Genomic_DNA"/>
</dbReference>
<dbReference type="InterPro" id="IPR001353">
    <property type="entry name" value="Proteasome_sua/b"/>
</dbReference>
<dbReference type="InterPro" id="IPR023332">
    <property type="entry name" value="Proteasome_alpha-type"/>
</dbReference>
<evidence type="ECO:0000313" key="9">
    <source>
        <dbReference type="EMBL" id="WZN66164.1"/>
    </source>
</evidence>
<gene>
    <name evidence="9" type="ORF">HKI87_14g77290</name>
</gene>
<dbReference type="PROSITE" id="PS00388">
    <property type="entry name" value="PROTEASOME_ALPHA_1"/>
    <property type="match status" value="1"/>
</dbReference>
<comment type="subcellular location">
    <subcellularLocation>
        <location evidence="2">Cytoplasm</location>
    </subcellularLocation>
    <subcellularLocation>
        <location evidence="1">Nucleus</location>
    </subcellularLocation>
</comment>
<evidence type="ECO:0000256" key="4">
    <source>
        <dbReference type="ARBA" id="ARBA00022942"/>
    </source>
</evidence>
<dbReference type="GO" id="GO:0005634">
    <property type="term" value="C:nucleus"/>
    <property type="evidence" value="ECO:0007669"/>
    <property type="project" value="UniProtKB-SubCell"/>
</dbReference>
<reference evidence="9 10" key="1">
    <citation type="submission" date="2024-03" db="EMBL/GenBank/DDBJ databases">
        <title>Complete genome sequence of the green alga Chloropicon roscoffensis RCC1871.</title>
        <authorList>
            <person name="Lemieux C."/>
            <person name="Pombert J.-F."/>
            <person name="Otis C."/>
            <person name="Turmel M."/>
        </authorList>
    </citation>
    <scope>NUCLEOTIDE SEQUENCE [LARGE SCALE GENOMIC DNA]</scope>
    <source>
        <strain evidence="9 10">RCC1871</strain>
    </source>
</reference>
<comment type="similarity">
    <text evidence="6">Belongs to the peptidase T1A family.</text>
</comment>
<dbReference type="GO" id="GO:0006511">
    <property type="term" value="P:ubiquitin-dependent protein catabolic process"/>
    <property type="evidence" value="ECO:0007669"/>
    <property type="project" value="InterPro"/>
</dbReference>
<dbReference type="InterPro" id="IPR000426">
    <property type="entry name" value="Proteasome_asu_N"/>
</dbReference>
<evidence type="ECO:0000313" key="10">
    <source>
        <dbReference type="Proteomes" id="UP001472866"/>
    </source>
</evidence>
<dbReference type="Pfam" id="PF00227">
    <property type="entry name" value="Proteasome"/>
    <property type="match status" value="1"/>
</dbReference>
<keyword evidence="4 6" id="KW-0647">Proteasome</keyword>
<dbReference type="GO" id="GO:0019773">
    <property type="term" value="C:proteasome core complex, alpha-subunit complex"/>
    <property type="evidence" value="ECO:0007669"/>
    <property type="project" value="UniProtKB-UniRule"/>
</dbReference>
<evidence type="ECO:0000256" key="6">
    <source>
        <dbReference type="PROSITE-ProRule" id="PRU00808"/>
    </source>
</evidence>
<dbReference type="SUPFAM" id="SSF56235">
    <property type="entry name" value="N-terminal nucleophile aminohydrolases (Ntn hydrolases)"/>
    <property type="match status" value="1"/>
</dbReference>
<keyword evidence="10" id="KW-1185">Reference proteome</keyword>
<evidence type="ECO:0000256" key="5">
    <source>
        <dbReference type="ARBA" id="ARBA00023242"/>
    </source>
</evidence>
<feature type="domain" description="Proteasome alpha-type subunits" evidence="8">
    <location>
        <begin position="6"/>
        <end position="28"/>
    </location>
</feature>
<dbReference type="CDD" id="cd03749">
    <property type="entry name" value="proteasome_alpha_type_1"/>
    <property type="match status" value="1"/>
</dbReference>
<dbReference type="AlphaFoldDB" id="A0AAX4PIM4"/>
<dbReference type="PANTHER" id="PTHR11599">
    <property type="entry name" value="PROTEASOME SUBUNIT ALPHA/BETA"/>
    <property type="match status" value="1"/>
</dbReference>